<proteinExistence type="predicted"/>
<comment type="caution">
    <text evidence="5">The sequence shown here is derived from an EMBL/GenBank/DDBJ whole genome shotgun (WGS) entry which is preliminary data.</text>
</comment>
<dbReference type="AlphaFoldDB" id="A0A6L5Y0F4"/>
<feature type="domain" description="CBS" evidence="3">
    <location>
        <begin position="7"/>
        <end position="68"/>
    </location>
</feature>
<dbReference type="InterPro" id="IPR045865">
    <property type="entry name" value="ACT-like_dom_sf"/>
</dbReference>
<organism evidence="5 6">
    <name type="scientific">Velocimicrobium porci</name>
    <dbReference type="NCBI Taxonomy" id="2606634"/>
    <lineage>
        <taxon>Bacteria</taxon>
        <taxon>Bacillati</taxon>
        <taxon>Bacillota</taxon>
        <taxon>Clostridia</taxon>
        <taxon>Lachnospirales</taxon>
        <taxon>Lachnospiraceae</taxon>
        <taxon>Velocimicrobium</taxon>
    </lineage>
</organism>
<keyword evidence="1 2" id="KW-0129">CBS domain</keyword>
<dbReference type="PROSITE" id="PS51371">
    <property type="entry name" value="CBS"/>
    <property type="match status" value="2"/>
</dbReference>
<protein>
    <submittedName>
        <fullName evidence="5">CBS domain-containing protein</fullName>
    </submittedName>
</protein>
<dbReference type="Pfam" id="PF01842">
    <property type="entry name" value="ACT"/>
    <property type="match status" value="1"/>
</dbReference>
<name>A0A6L5Y0F4_9FIRM</name>
<dbReference type="RefSeq" id="WP_154519741.1">
    <property type="nucleotide sequence ID" value="NZ_VUMT01000017.1"/>
</dbReference>
<dbReference type="EMBL" id="VUMT01000017">
    <property type="protein sequence ID" value="MSS64349.1"/>
    <property type="molecule type" value="Genomic_DNA"/>
</dbReference>
<accession>A0A6L5Y0F4</accession>
<dbReference type="InterPro" id="IPR046342">
    <property type="entry name" value="CBS_dom_sf"/>
</dbReference>
<feature type="domain" description="ACT" evidence="4">
    <location>
        <begin position="138"/>
        <end position="211"/>
    </location>
</feature>
<evidence type="ECO:0000313" key="5">
    <source>
        <dbReference type="EMBL" id="MSS64349.1"/>
    </source>
</evidence>
<dbReference type="InterPro" id="IPR000644">
    <property type="entry name" value="CBS_dom"/>
</dbReference>
<dbReference type="Pfam" id="PF00571">
    <property type="entry name" value="CBS"/>
    <property type="match status" value="2"/>
</dbReference>
<reference evidence="5 6" key="1">
    <citation type="submission" date="2019-08" db="EMBL/GenBank/DDBJ databases">
        <title>In-depth cultivation of the pig gut microbiome towards novel bacterial diversity and tailored functional studies.</title>
        <authorList>
            <person name="Wylensek D."/>
            <person name="Hitch T.C.A."/>
            <person name="Clavel T."/>
        </authorList>
    </citation>
    <scope>NUCLEOTIDE SEQUENCE [LARGE SCALE GENOMIC DNA]</scope>
    <source>
        <strain evidence="5 6">WCA-693-APC-MOT-I</strain>
    </source>
</reference>
<feature type="domain" description="CBS" evidence="3">
    <location>
        <begin position="77"/>
        <end position="139"/>
    </location>
</feature>
<evidence type="ECO:0000313" key="6">
    <source>
        <dbReference type="Proteomes" id="UP000482209"/>
    </source>
</evidence>
<keyword evidence="6" id="KW-1185">Reference proteome</keyword>
<evidence type="ECO:0000256" key="2">
    <source>
        <dbReference type="PROSITE-ProRule" id="PRU00703"/>
    </source>
</evidence>
<gene>
    <name evidence="5" type="ORF">FYJ58_10760</name>
</gene>
<dbReference type="SUPFAM" id="SSF55021">
    <property type="entry name" value="ACT-like"/>
    <property type="match status" value="1"/>
</dbReference>
<dbReference type="InterPro" id="IPR002912">
    <property type="entry name" value="ACT_dom"/>
</dbReference>
<dbReference type="SUPFAM" id="SSF54631">
    <property type="entry name" value="CBS-domain pair"/>
    <property type="match status" value="1"/>
</dbReference>
<dbReference type="PROSITE" id="PS51671">
    <property type="entry name" value="ACT"/>
    <property type="match status" value="1"/>
</dbReference>
<dbReference type="CDD" id="cd02116">
    <property type="entry name" value="ACT"/>
    <property type="match status" value="1"/>
</dbReference>
<dbReference type="PANTHER" id="PTHR43080">
    <property type="entry name" value="CBS DOMAIN-CONTAINING PROTEIN CBSX3, MITOCHONDRIAL"/>
    <property type="match status" value="1"/>
</dbReference>
<dbReference type="Gene3D" id="3.30.70.260">
    <property type="match status" value="1"/>
</dbReference>
<evidence type="ECO:0000259" key="4">
    <source>
        <dbReference type="PROSITE" id="PS51671"/>
    </source>
</evidence>
<dbReference type="PANTHER" id="PTHR43080:SF2">
    <property type="entry name" value="CBS DOMAIN-CONTAINING PROTEIN"/>
    <property type="match status" value="1"/>
</dbReference>
<dbReference type="InterPro" id="IPR051257">
    <property type="entry name" value="Diverse_CBS-Domain"/>
</dbReference>
<evidence type="ECO:0000256" key="1">
    <source>
        <dbReference type="ARBA" id="ARBA00023122"/>
    </source>
</evidence>
<dbReference type="SMART" id="SM00116">
    <property type="entry name" value="CBS"/>
    <property type="match status" value="2"/>
</dbReference>
<dbReference type="CDD" id="cd02205">
    <property type="entry name" value="CBS_pair_SF"/>
    <property type="match status" value="1"/>
</dbReference>
<sequence>MRVKVIMMPLKEIQCISIDDTIGNAMKIIDEYHLLSMPVVDGKLFIGVLSKQHTYETYFKEYNCSKDEFLNLKVKEMMKSKIQTISKDMPIEEAAALFISSKVRFIPVTNEKGELEGIITQQAIFKQYQKLFGTKYNSLTILCHDYKGALAKIAEVIEHAHGNIKNIVQVDTEVMGLQEVYIRIDAEDFSKVIKSLEKNKFDVRNIRFSDGTHGEK</sequence>
<dbReference type="Gene3D" id="3.10.580.10">
    <property type="entry name" value="CBS-domain"/>
    <property type="match status" value="1"/>
</dbReference>
<evidence type="ECO:0000259" key="3">
    <source>
        <dbReference type="PROSITE" id="PS51371"/>
    </source>
</evidence>
<dbReference type="Proteomes" id="UP000482209">
    <property type="component" value="Unassembled WGS sequence"/>
</dbReference>